<evidence type="ECO:0000256" key="6">
    <source>
        <dbReference type="ARBA" id="ARBA00023163"/>
    </source>
</evidence>
<feature type="region of interest" description="Disordered" evidence="8">
    <location>
        <begin position="321"/>
        <end position="340"/>
    </location>
</feature>
<evidence type="ECO:0000313" key="10">
    <source>
        <dbReference type="EMBL" id="KPI45337.1"/>
    </source>
</evidence>
<evidence type="ECO:0000256" key="7">
    <source>
        <dbReference type="ARBA" id="ARBA00023242"/>
    </source>
</evidence>
<dbReference type="STRING" id="1664694.A0A0N1HHA8"/>
<dbReference type="GO" id="GO:0006357">
    <property type="term" value="P:regulation of transcription by RNA polymerase II"/>
    <property type="evidence" value="ECO:0007669"/>
    <property type="project" value="TreeGrafter"/>
</dbReference>
<feature type="region of interest" description="Disordered" evidence="8">
    <location>
        <begin position="409"/>
        <end position="442"/>
    </location>
</feature>
<evidence type="ECO:0000256" key="5">
    <source>
        <dbReference type="ARBA" id="ARBA00023015"/>
    </source>
</evidence>
<dbReference type="InterPro" id="IPR013087">
    <property type="entry name" value="Znf_C2H2_type"/>
</dbReference>
<dbReference type="GO" id="GO:0008270">
    <property type="term" value="F:zinc ion binding"/>
    <property type="evidence" value="ECO:0007669"/>
    <property type="project" value="UniProtKB-KW"/>
</dbReference>
<comment type="subcellular location">
    <subcellularLocation>
        <location evidence="1">Nucleus</location>
    </subcellularLocation>
</comment>
<feature type="domain" description="C2H2-type" evidence="9">
    <location>
        <begin position="257"/>
        <end position="284"/>
    </location>
</feature>
<comment type="caution">
    <text evidence="10">The sequence shown here is derived from an EMBL/GenBank/DDBJ whole genome shotgun (WGS) entry which is preliminary data.</text>
</comment>
<dbReference type="SMART" id="SM00355">
    <property type="entry name" value="ZnF_C2H2"/>
    <property type="match status" value="4"/>
</dbReference>
<evidence type="ECO:0000256" key="4">
    <source>
        <dbReference type="ARBA" id="ARBA00022833"/>
    </source>
</evidence>
<proteinExistence type="predicted"/>
<evidence type="ECO:0000256" key="1">
    <source>
        <dbReference type="ARBA" id="ARBA00004123"/>
    </source>
</evidence>
<keyword evidence="7" id="KW-0539">Nucleus</keyword>
<reference evidence="10 11" key="1">
    <citation type="submission" date="2015-06" db="EMBL/GenBank/DDBJ databases">
        <title>Draft genome of the ant-associated black yeast Phialophora attae CBS 131958.</title>
        <authorList>
            <person name="Moreno L.F."/>
            <person name="Stielow B.J."/>
            <person name="de Hoog S."/>
            <person name="Vicente V.A."/>
            <person name="Weiss V.A."/>
            <person name="de Vries M."/>
            <person name="Cruz L.M."/>
            <person name="Souza E.M."/>
        </authorList>
    </citation>
    <scope>NUCLEOTIDE SEQUENCE [LARGE SCALE GENOMIC DNA]</scope>
    <source>
        <strain evidence="10 11">CBS 131958</strain>
    </source>
</reference>
<dbReference type="PANTHER" id="PTHR46179">
    <property type="entry name" value="ZINC FINGER PROTEIN"/>
    <property type="match status" value="1"/>
</dbReference>
<dbReference type="RefSeq" id="XP_018005300.1">
    <property type="nucleotide sequence ID" value="XM_018142753.1"/>
</dbReference>
<keyword evidence="11" id="KW-1185">Reference proteome</keyword>
<sequence>MLAVEQSRGDTFFGQQYQLEDYQTIDMEYYPQHYQQQQDESLWFASSEHAGVKPQMTRTTSSNSAYQHDFAPGLSASNGSIRSGSSSTVGSPYSGPSIEYSQEESYLYDTGVMTGMPAIVSQDAFAMDGTVDYSSEVPMPFEKLDGSVDPSLIGYPDQSGYANGYSHVSPMPSPAASPAFYNPQFTTQVTHPGIYAPFPHSQMLRQPSQGSYYSSGMTHPSPQSEFEDGTNRLCRECGKSYKDIKAHMLTHQTERPEKCPITTCEYHKKGFARKYDKNRHTLTHYKGTMVCGFCPGSGTPSEKSFNRADVFKRHLCSVHQVEQAPPNSRKRSPSGSSNKKLSSYCADATGKCSTCKETFNNAQDFYEHLDECVMRVVQQEEPTEAINQKHMASVKANPELMATLERHSIKAEEESVDLELDEEEDEDDSDDEDESTSFTVRPAKKQGVVISGGIRKKGFTWSQGGVKPAVAKKKQRRSNYPPSWGMSPDKTTMKKRVMVCYDGPRRLVKDEMMLDRSNEVRLAYNDGQNYVTDLDIETMKRAEAFHGASEEERGPYVPEDDYSPPVDIDELMA</sequence>
<feature type="domain" description="C2H2-type" evidence="9">
    <location>
        <begin position="232"/>
        <end position="251"/>
    </location>
</feature>
<feature type="domain" description="C2H2-type" evidence="9">
    <location>
        <begin position="350"/>
        <end position="370"/>
    </location>
</feature>
<dbReference type="GO" id="GO:0005634">
    <property type="term" value="C:nucleus"/>
    <property type="evidence" value="ECO:0007669"/>
    <property type="project" value="UniProtKB-SubCell"/>
</dbReference>
<keyword evidence="4" id="KW-0862">Zinc</keyword>
<evidence type="ECO:0000256" key="3">
    <source>
        <dbReference type="ARBA" id="ARBA00022771"/>
    </source>
</evidence>
<evidence type="ECO:0000256" key="2">
    <source>
        <dbReference type="ARBA" id="ARBA00022723"/>
    </source>
</evidence>
<feature type="compositionally biased region" description="Acidic residues" evidence="8">
    <location>
        <begin position="414"/>
        <end position="435"/>
    </location>
</feature>
<name>A0A0N1HHA8_9EURO</name>
<dbReference type="GeneID" id="28734633"/>
<keyword evidence="5" id="KW-0805">Transcription regulation</keyword>
<feature type="compositionally biased region" description="Polar residues" evidence="8">
    <location>
        <begin position="209"/>
        <end position="224"/>
    </location>
</feature>
<keyword evidence="2" id="KW-0479">Metal-binding</keyword>
<organism evidence="10 11">
    <name type="scientific">Cyphellophora attinorum</name>
    <dbReference type="NCBI Taxonomy" id="1664694"/>
    <lineage>
        <taxon>Eukaryota</taxon>
        <taxon>Fungi</taxon>
        <taxon>Dikarya</taxon>
        <taxon>Ascomycota</taxon>
        <taxon>Pezizomycotina</taxon>
        <taxon>Eurotiomycetes</taxon>
        <taxon>Chaetothyriomycetidae</taxon>
        <taxon>Chaetothyriales</taxon>
        <taxon>Cyphellophoraceae</taxon>
        <taxon>Cyphellophora</taxon>
    </lineage>
</organism>
<gene>
    <name evidence="10" type="ORF">AB675_2757</name>
</gene>
<dbReference type="VEuPathDB" id="FungiDB:AB675_2757"/>
<dbReference type="PANTHER" id="PTHR46179:SF13">
    <property type="entry name" value="C2H2-TYPE DOMAIN-CONTAINING PROTEIN"/>
    <property type="match status" value="1"/>
</dbReference>
<keyword evidence="6" id="KW-0804">Transcription</keyword>
<keyword evidence="3" id="KW-0863">Zinc-finger</keyword>
<evidence type="ECO:0000256" key="8">
    <source>
        <dbReference type="SAM" id="MobiDB-lite"/>
    </source>
</evidence>
<evidence type="ECO:0000313" key="11">
    <source>
        <dbReference type="Proteomes" id="UP000038010"/>
    </source>
</evidence>
<feature type="compositionally biased region" description="Basic and acidic residues" evidence="8">
    <location>
        <begin position="543"/>
        <end position="554"/>
    </location>
</feature>
<feature type="region of interest" description="Disordered" evidence="8">
    <location>
        <begin position="543"/>
        <end position="573"/>
    </location>
</feature>
<dbReference type="OrthoDB" id="6077919at2759"/>
<dbReference type="EMBL" id="LFJN01000002">
    <property type="protein sequence ID" value="KPI45337.1"/>
    <property type="molecule type" value="Genomic_DNA"/>
</dbReference>
<protein>
    <recommendedName>
        <fullName evidence="9">C2H2-type domain-containing protein</fullName>
    </recommendedName>
</protein>
<feature type="domain" description="C2H2-type" evidence="9">
    <location>
        <begin position="289"/>
        <end position="319"/>
    </location>
</feature>
<feature type="compositionally biased region" description="Acidic residues" evidence="8">
    <location>
        <begin position="558"/>
        <end position="573"/>
    </location>
</feature>
<evidence type="ECO:0000259" key="9">
    <source>
        <dbReference type="SMART" id="SM00355"/>
    </source>
</evidence>
<dbReference type="AlphaFoldDB" id="A0A0N1HHA8"/>
<accession>A0A0N1HHA8</accession>
<dbReference type="InterPro" id="IPR051061">
    <property type="entry name" value="Zinc_finger_trans_reg"/>
</dbReference>
<dbReference type="Proteomes" id="UP000038010">
    <property type="component" value="Unassembled WGS sequence"/>
</dbReference>
<feature type="region of interest" description="Disordered" evidence="8">
    <location>
        <begin position="209"/>
        <end position="228"/>
    </location>
</feature>